<name>A0AAW2MA45_9LAMI</name>
<dbReference type="InterPro" id="IPR000504">
    <property type="entry name" value="RRM_dom"/>
</dbReference>
<dbReference type="EMBL" id="JACGWM010000014">
    <property type="protein sequence ID" value="KAL0328367.1"/>
    <property type="molecule type" value="Genomic_DNA"/>
</dbReference>
<dbReference type="InterPro" id="IPR012677">
    <property type="entry name" value="Nucleotide-bd_a/b_plait_sf"/>
</dbReference>
<reference evidence="2" key="1">
    <citation type="submission" date="2020-06" db="EMBL/GenBank/DDBJ databases">
        <authorList>
            <person name="Li T."/>
            <person name="Hu X."/>
            <person name="Zhang T."/>
            <person name="Song X."/>
            <person name="Zhang H."/>
            <person name="Dai N."/>
            <person name="Sheng W."/>
            <person name="Hou X."/>
            <person name="Wei L."/>
        </authorList>
    </citation>
    <scope>NUCLEOTIDE SEQUENCE</scope>
    <source>
        <strain evidence="2">KEN8</strain>
        <tissue evidence="2">Leaf</tissue>
    </source>
</reference>
<sequence length="89" mass="10133">MKLTPNLDFCPGCSFSLLRHHFVSRPPILNPGIDAFWAMLVLLELIGLKSRLLTNEKLFLYIVGNIPYDATEEQLIQICEEVGPVVSFW</sequence>
<protein>
    <submittedName>
        <fullName evidence="2">Cleavage stimulating factor 64</fullName>
    </submittedName>
</protein>
<dbReference type="GO" id="GO:0003723">
    <property type="term" value="F:RNA binding"/>
    <property type="evidence" value="ECO:0007669"/>
    <property type="project" value="InterPro"/>
</dbReference>
<dbReference type="InterPro" id="IPR035979">
    <property type="entry name" value="RBD_domain_sf"/>
</dbReference>
<dbReference type="Pfam" id="PF00076">
    <property type="entry name" value="RRM_1"/>
    <property type="match status" value="1"/>
</dbReference>
<organism evidence="2">
    <name type="scientific">Sesamum calycinum</name>
    <dbReference type="NCBI Taxonomy" id="2727403"/>
    <lineage>
        <taxon>Eukaryota</taxon>
        <taxon>Viridiplantae</taxon>
        <taxon>Streptophyta</taxon>
        <taxon>Embryophyta</taxon>
        <taxon>Tracheophyta</taxon>
        <taxon>Spermatophyta</taxon>
        <taxon>Magnoliopsida</taxon>
        <taxon>eudicotyledons</taxon>
        <taxon>Gunneridae</taxon>
        <taxon>Pentapetalae</taxon>
        <taxon>asterids</taxon>
        <taxon>lamiids</taxon>
        <taxon>Lamiales</taxon>
        <taxon>Pedaliaceae</taxon>
        <taxon>Sesamum</taxon>
    </lineage>
</organism>
<evidence type="ECO:0000259" key="1">
    <source>
        <dbReference type="Pfam" id="PF00076"/>
    </source>
</evidence>
<feature type="domain" description="RRM" evidence="1">
    <location>
        <begin position="63"/>
        <end position="88"/>
    </location>
</feature>
<dbReference type="Gene3D" id="3.30.70.330">
    <property type="match status" value="1"/>
</dbReference>
<evidence type="ECO:0000313" key="2">
    <source>
        <dbReference type="EMBL" id="KAL0328367.1"/>
    </source>
</evidence>
<dbReference type="SUPFAM" id="SSF54928">
    <property type="entry name" value="RNA-binding domain, RBD"/>
    <property type="match status" value="1"/>
</dbReference>
<accession>A0AAW2MA45</accession>
<comment type="caution">
    <text evidence="2">The sequence shown here is derived from an EMBL/GenBank/DDBJ whole genome shotgun (WGS) entry which is preliminary data.</text>
</comment>
<reference evidence="2" key="2">
    <citation type="journal article" date="2024" name="Plant">
        <title>Genomic evolution and insights into agronomic trait innovations of Sesamum species.</title>
        <authorList>
            <person name="Miao H."/>
            <person name="Wang L."/>
            <person name="Qu L."/>
            <person name="Liu H."/>
            <person name="Sun Y."/>
            <person name="Le M."/>
            <person name="Wang Q."/>
            <person name="Wei S."/>
            <person name="Zheng Y."/>
            <person name="Lin W."/>
            <person name="Duan Y."/>
            <person name="Cao H."/>
            <person name="Xiong S."/>
            <person name="Wang X."/>
            <person name="Wei L."/>
            <person name="Li C."/>
            <person name="Ma Q."/>
            <person name="Ju M."/>
            <person name="Zhao R."/>
            <person name="Li G."/>
            <person name="Mu C."/>
            <person name="Tian Q."/>
            <person name="Mei H."/>
            <person name="Zhang T."/>
            <person name="Gao T."/>
            <person name="Zhang H."/>
        </authorList>
    </citation>
    <scope>NUCLEOTIDE SEQUENCE</scope>
    <source>
        <strain evidence="2">KEN8</strain>
    </source>
</reference>
<gene>
    <name evidence="2" type="ORF">Scaly_2269300</name>
</gene>
<dbReference type="AlphaFoldDB" id="A0AAW2MA45"/>
<proteinExistence type="predicted"/>